<sequence length="124" mass="14080">MLIKLLFTPVLMTSAFFWWPPVTNSTNSNSNYTGGWSGYATSPQRFEFFGKKAPFSSVLDTIRHPVRGNGSDVVLIYKNVAVILFMIPKEQSLKAIREDMFNSLPHKVITIDNHNKTKIVNLDM</sequence>
<protein>
    <submittedName>
        <fullName evidence="2">Uncharacterized protein</fullName>
    </submittedName>
</protein>
<dbReference type="AlphaFoldDB" id="A0A137P0S1"/>
<reference evidence="2 3" key="1">
    <citation type="journal article" date="2015" name="Genome Biol. Evol.">
        <title>Phylogenomic analyses indicate that early fungi evolved digesting cell walls of algal ancestors of land plants.</title>
        <authorList>
            <person name="Chang Y."/>
            <person name="Wang S."/>
            <person name="Sekimoto S."/>
            <person name="Aerts A.L."/>
            <person name="Choi C."/>
            <person name="Clum A."/>
            <person name="LaButti K.M."/>
            <person name="Lindquist E.A."/>
            <person name="Yee Ngan C."/>
            <person name="Ohm R.A."/>
            <person name="Salamov A.A."/>
            <person name="Grigoriev I.V."/>
            <person name="Spatafora J.W."/>
            <person name="Berbee M.L."/>
        </authorList>
    </citation>
    <scope>NUCLEOTIDE SEQUENCE [LARGE SCALE GENOMIC DNA]</scope>
    <source>
        <strain evidence="2 3">NRRL 28638</strain>
    </source>
</reference>
<proteinExistence type="predicted"/>
<keyword evidence="3" id="KW-1185">Reference proteome</keyword>
<feature type="chain" id="PRO_5007294351" evidence="1">
    <location>
        <begin position="26"/>
        <end position="124"/>
    </location>
</feature>
<feature type="signal peptide" evidence="1">
    <location>
        <begin position="1"/>
        <end position="25"/>
    </location>
</feature>
<organism evidence="2 3">
    <name type="scientific">Conidiobolus coronatus (strain ATCC 28846 / CBS 209.66 / NRRL 28638)</name>
    <name type="common">Delacroixia coronata</name>
    <dbReference type="NCBI Taxonomy" id="796925"/>
    <lineage>
        <taxon>Eukaryota</taxon>
        <taxon>Fungi</taxon>
        <taxon>Fungi incertae sedis</taxon>
        <taxon>Zoopagomycota</taxon>
        <taxon>Entomophthoromycotina</taxon>
        <taxon>Entomophthoromycetes</taxon>
        <taxon>Entomophthorales</taxon>
        <taxon>Ancylistaceae</taxon>
        <taxon>Conidiobolus</taxon>
    </lineage>
</organism>
<dbReference type="EMBL" id="KQ964567">
    <property type="protein sequence ID" value="KXN68627.1"/>
    <property type="molecule type" value="Genomic_DNA"/>
</dbReference>
<evidence type="ECO:0000313" key="2">
    <source>
        <dbReference type="EMBL" id="KXN68627.1"/>
    </source>
</evidence>
<evidence type="ECO:0000256" key="1">
    <source>
        <dbReference type="SAM" id="SignalP"/>
    </source>
</evidence>
<keyword evidence="1" id="KW-0732">Signal</keyword>
<gene>
    <name evidence="2" type="ORF">CONCODRAFT_79681</name>
</gene>
<dbReference type="Proteomes" id="UP000070444">
    <property type="component" value="Unassembled WGS sequence"/>
</dbReference>
<name>A0A137P0S1_CONC2</name>
<evidence type="ECO:0000313" key="3">
    <source>
        <dbReference type="Proteomes" id="UP000070444"/>
    </source>
</evidence>
<accession>A0A137P0S1</accession>